<accession>A0ACC3D341</accession>
<reference evidence="1" key="1">
    <citation type="submission" date="2024-09" db="EMBL/GenBank/DDBJ databases">
        <title>Black Yeasts Isolated from many extreme environments.</title>
        <authorList>
            <person name="Coleine C."/>
            <person name="Stajich J.E."/>
            <person name="Selbmann L."/>
        </authorList>
    </citation>
    <scope>NUCLEOTIDE SEQUENCE</scope>
    <source>
        <strain evidence="1">CCFEE 5737</strain>
    </source>
</reference>
<proteinExistence type="predicted"/>
<dbReference type="EMBL" id="JAWDJW010008130">
    <property type="protein sequence ID" value="KAK3061013.1"/>
    <property type="molecule type" value="Genomic_DNA"/>
</dbReference>
<name>A0ACC3D341_9PEZI</name>
<protein>
    <submittedName>
        <fullName evidence="1">Uncharacterized protein</fullName>
    </submittedName>
</protein>
<sequence>MTFNSTSFMSLPRLPQSVMSLSISQFNLTLAALTVTLVTLLYRLIIHPAFLSPLSKIPNAHPLAPFTHFWLQFLRSRNTDAQTIAAAHRRLGPVLRIAPNELSANHIPNNGSVNGPNPHSSQHHPTRFTTSKPTPSPPPSPLPPQLQPQRAKTSKLQDNLSDIYSKPSVQNSLDLAAISSVIIYRRLLPLLSRKAGPAYGPGETVDAVMLMQAVAMDMGTGYMFGLDRGTEFLGKDDEEGLGRWVGVSLGSLRPRERTGKGEKTRLGWAMEMLPWLAEWIGGLFGEDVVPKDAGTGAEEIAGWFMEMMDGAEKDLAAFRAESGTGVCPGRVPVVLRHLEESVAERESLRGEKKNHVSLAGGHDCHAVAARKQTQKTELASELLDHLITTYDTVSTILTYLLWQLSHNEGYQVRLQDEMMDLKEPPISYPSAIGGLPSPKELDELPLLHAMVMETLRTFPVMPGVQSWTTSIGESSKLGCVEGIPGGVKVNAYTTVLHDNSDAFPEPERWVPERWLEGRCGWQGTVKKETCVGALGSTPGGDDYTVQIIKLVTAVIYTNYRTTIVEAAGMGRADDIAGKPTNNKLVLQFYPWTRDDDCPPITPITPMA</sequence>
<keyword evidence="2" id="KW-1185">Reference proteome</keyword>
<dbReference type="Proteomes" id="UP001186974">
    <property type="component" value="Unassembled WGS sequence"/>
</dbReference>
<evidence type="ECO:0000313" key="1">
    <source>
        <dbReference type="EMBL" id="KAK3061013.1"/>
    </source>
</evidence>
<evidence type="ECO:0000313" key="2">
    <source>
        <dbReference type="Proteomes" id="UP001186974"/>
    </source>
</evidence>
<organism evidence="1 2">
    <name type="scientific">Coniosporium uncinatum</name>
    <dbReference type="NCBI Taxonomy" id="93489"/>
    <lineage>
        <taxon>Eukaryota</taxon>
        <taxon>Fungi</taxon>
        <taxon>Dikarya</taxon>
        <taxon>Ascomycota</taxon>
        <taxon>Pezizomycotina</taxon>
        <taxon>Dothideomycetes</taxon>
        <taxon>Dothideomycetes incertae sedis</taxon>
        <taxon>Coniosporium</taxon>
    </lineage>
</organism>
<gene>
    <name evidence="1" type="ORF">LTS18_007206</name>
</gene>
<comment type="caution">
    <text evidence="1">The sequence shown here is derived from an EMBL/GenBank/DDBJ whole genome shotgun (WGS) entry which is preliminary data.</text>
</comment>